<dbReference type="GO" id="GO:0005783">
    <property type="term" value="C:endoplasmic reticulum"/>
    <property type="evidence" value="ECO:0007669"/>
    <property type="project" value="TreeGrafter"/>
</dbReference>
<proteinExistence type="inferred from homology"/>
<evidence type="ECO:0000256" key="3">
    <source>
        <dbReference type="ARBA" id="ARBA00022989"/>
    </source>
</evidence>
<evidence type="ECO:0000256" key="7">
    <source>
        <dbReference type="SAM" id="Phobius"/>
    </source>
</evidence>
<keyword evidence="9" id="KW-1185">Reference proteome</keyword>
<evidence type="ECO:0000256" key="4">
    <source>
        <dbReference type="ARBA" id="ARBA00023034"/>
    </source>
</evidence>
<evidence type="ECO:0000313" key="8">
    <source>
        <dbReference type="EMBL" id="TVY50995.1"/>
    </source>
</evidence>
<dbReference type="EMBL" id="QGMG01000941">
    <property type="protein sequence ID" value="TVY50995.1"/>
    <property type="molecule type" value="Genomic_DNA"/>
</dbReference>
<feature type="transmembrane region" description="Helical" evidence="7">
    <location>
        <begin position="77"/>
        <end position="97"/>
    </location>
</feature>
<dbReference type="GO" id="GO:0005829">
    <property type="term" value="C:cytosol"/>
    <property type="evidence" value="ECO:0007669"/>
    <property type="project" value="GOC"/>
</dbReference>
<evidence type="ECO:0000313" key="9">
    <source>
        <dbReference type="Proteomes" id="UP000481288"/>
    </source>
</evidence>
<dbReference type="GO" id="GO:0000137">
    <property type="term" value="C:Golgi cis cisterna"/>
    <property type="evidence" value="ECO:0007669"/>
    <property type="project" value="TreeGrafter"/>
</dbReference>
<dbReference type="GO" id="GO:0042147">
    <property type="term" value="P:retrograde transport, endosome to Golgi"/>
    <property type="evidence" value="ECO:0007669"/>
    <property type="project" value="InterPro"/>
</dbReference>
<gene>
    <name evidence="8" type="primary">GOT1_1</name>
    <name evidence="8" type="ORF">LCER1_G005537</name>
</gene>
<comment type="subcellular location">
    <subcellularLocation>
        <location evidence="1">Golgi apparatus membrane</location>
        <topology evidence="1">Multi-pass membrane protein</topology>
    </subcellularLocation>
</comment>
<dbReference type="GO" id="GO:0000139">
    <property type="term" value="C:Golgi membrane"/>
    <property type="evidence" value="ECO:0007669"/>
    <property type="project" value="UniProtKB-SubCell"/>
</dbReference>
<keyword evidence="4" id="KW-0333">Golgi apparatus</keyword>
<reference evidence="8 9" key="1">
    <citation type="submission" date="2018-05" db="EMBL/GenBank/DDBJ databases">
        <title>Whole genome sequencing for identification of molecular markers to develop diagnostic detection tools for the regulated plant pathogen Lachnellula willkommii.</title>
        <authorList>
            <person name="Giroux E."/>
            <person name="Bilodeau G."/>
        </authorList>
    </citation>
    <scope>NUCLEOTIDE SEQUENCE [LARGE SCALE GENOMIC DNA]</scope>
    <source>
        <strain evidence="8 9">CBS 625.97</strain>
    </source>
</reference>
<dbReference type="InterPro" id="IPR007305">
    <property type="entry name" value="Vesicle_transpt_Got1/SFT2"/>
</dbReference>
<organism evidence="8 9">
    <name type="scientific">Lachnellula cervina</name>
    <dbReference type="NCBI Taxonomy" id="1316786"/>
    <lineage>
        <taxon>Eukaryota</taxon>
        <taxon>Fungi</taxon>
        <taxon>Dikarya</taxon>
        <taxon>Ascomycota</taxon>
        <taxon>Pezizomycotina</taxon>
        <taxon>Leotiomycetes</taxon>
        <taxon>Helotiales</taxon>
        <taxon>Lachnaceae</taxon>
        <taxon>Lachnellula</taxon>
    </lineage>
</organism>
<keyword evidence="3 7" id="KW-1133">Transmembrane helix</keyword>
<dbReference type="PANTHER" id="PTHR21493:SF9">
    <property type="entry name" value="GOLGI TRANSPORT PROTEIN 1-RELATED"/>
    <property type="match status" value="1"/>
</dbReference>
<dbReference type="Proteomes" id="UP000481288">
    <property type="component" value="Unassembled WGS sequence"/>
</dbReference>
<evidence type="ECO:0000256" key="1">
    <source>
        <dbReference type="ARBA" id="ARBA00004653"/>
    </source>
</evidence>
<dbReference type="Pfam" id="PF04178">
    <property type="entry name" value="Got1"/>
    <property type="match status" value="1"/>
</dbReference>
<dbReference type="GO" id="GO:0006888">
    <property type="term" value="P:endoplasmic reticulum to Golgi vesicle-mediated transport"/>
    <property type="evidence" value="ECO:0007669"/>
    <property type="project" value="InterPro"/>
</dbReference>
<dbReference type="OrthoDB" id="204784at2759"/>
<accession>A0A7D8YQ60</accession>
<evidence type="ECO:0000256" key="5">
    <source>
        <dbReference type="ARBA" id="ARBA00023136"/>
    </source>
</evidence>
<keyword evidence="5 7" id="KW-0472">Membrane</keyword>
<keyword evidence="2 7" id="KW-0812">Transmembrane</keyword>
<dbReference type="InterPro" id="IPR045176">
    <property type="entry name" value="Got1"/>
</dbReference>
<evidence type="ECO:0000256" key="2">
    <source>
        <dbReference type="ARBA" id="ARBA00022692"/>
    </source>
</evidence>
<dbReference type="AlphaFoldDB" id="A0A7D8YQ60"/>
<dbReference type="GO" id="GO:0030134">
    <property type="term" value="C:COPII-coated ER to Golgi transport vesicle"/>
    <property type="evidence" value="ECO:0007669"/>
    <property type="project" value="TreeGrafter"/>
</dbReference>
<comment type="caution">
    <text evidence="8">The sequence shown here is derived from an EMBL/GenBank/DDBJ whole genome shotgun (WGS) entry which is preliminary data.</text>
</comment>
<protein>
    <submittedName>
        <fullName evidence="8">Protein transport protein GOT1</fullName>
    </submittedName>
</protein>
<sequence>MPTIFAKQVLLPTPSQPPDPVPVRKRAILESRCCLRRRPGLAQWHELGASKLTVPLHRNRSSVLLRRRTPVLRPRNILFLIGLTIIIGPSKTLLFFARRQKLKGTAAFFAGLVLILMKWALVGFLVELYGIFILFGDFLGTIAGFARNLPVVGGPIGMLVDRLGVARSGAELPV</sequence>
<evidence type="ECO:0000256" key="6">
    <source>
        <dbReference type="ARBA" id="ARBA00025799"/>
    </source>
</evidence>
<comment type="similarity">
    <text evidence="6">Belongs to the GOT1 family.</text>
</comment>
<name>A0A7D8YQ60_9HELO</name>
<dbReference type="PANTHER" id="PTHR21493">
    <property type="entry name" value="CGI-141-RELATED/LIPASE CONTAINING PROTEIN"/>
    <property type="match status" value="1"/>
</dbReference>